<keyword evidence="9 16" id="KW-0720">Serine protease</keyword>
<dbReference type="GO" id="GO:0004252">
    <property type="term" value="F:serine-type endopeptidase activity"/>
    <property type="evidence" value="ECO:0007669"/>
    <property type="project" value="UniProtKB-EC"/>
</dbReference>
<dbReference type="InterPro" id="IPR000001">
    <property type="entry name" value="Kringle"/>
</dbReference>
<dbReference type="InterPro" id="IPR000742">
    <property type="entry name" value="EGF"/>
</dbReference>
<dbReference type="FunFam" id="2.40.20.10:FF:000001">
    <property type="entry name" value="Urokinase-type plasminogen activator"/>
    <property type="match status" value="3"/>
</dbReference>
<dbReference type="AlphaFoldDB" id="A0A6P8EK95"/>
<dbReference type="CDD" id="cd00190">
    <property type="entry name" value="Tryp_SPc"/>
    <property type="match status" value="1"/>
</dbReference>
<dbReference type="GO" id="GO:0005615">
    <property type="term" value="C:extracellular space"/>
    <property type="evidence" value="ECO:0007669"/>
    <property type="project" value="TreeGrafter"/>
</dbReference>
<evidence type="ECO:0000256" key="14">
    <source>
        <dbReference type="PROSITE-ProRule" id="PRU00076"/>
    </source>
</evidence>
<feature type="region of interest" description="Disordered" evidence="17">
    <location>
        <begin position="431"/>
        <end position="459"/>
    </location>
</feature>
<evidence type="ECO:0000256" key="10">
    <source>
        <dbReference type="ARBA" id="ARBA00023157"/>
    </source>
</evidence>
<keyword evidence="5 16" id="KW-0645">Protease</keyword>
<comment type="subcellular location">
    <subcellularLocation>
        <location evidence="1">Secreted</location>
        <location evidence="1">Extracellular space</location>
    </subcellularLocation>
</comment>
<dbReference type="RefSeq" id="XP_031416398.1">
    <property type="nucleotide sequence ID" value="XM_031560538.2"/>
</dbReference>
<dbReference type="SUPFAM" id="SSF57440">
    <property type="entry name" value="Kringle-like"/>
    <property type="match status" value="3"/>
</dbReference>
<feature type="domain" description="Kringle" evidence="20">
    <location>
        <begin position="262"/>
        <end position="341"/>
    </location>
</feature>
<dbReference type="PROSITE" id="PS01186">
    <property type="entry name" value="EGF_2"/>
    <property type="match status" value="2"/>
</dbReference>
<feature type="domain" description="EGF-like" evidence="19">
    <location>
        <begin position="135"/>
        <end position="173"/>
    </location>
</feature>
<comment type="caution">
    <text evidence="14">Lacks conserved residue(s) required for the propagation of feature annotation.</text>
</comment>
<keyword evidence="4 15" id="KW-0420">Kringle</keyword>
<dbReference type="CDD" id="cd00108">
    <property type="entry name" value="KR"/>
    <property type="match status" value="3"/>
</dbReference>
<name>A0A6P8EK95_CLUHA</name>
<dbReference type="PROSITE" id="PS50070">
    <property type="entry name" value="KRINGLE_2"/>
    <property type="match status" value="3"/>
</dbReference>
<dbReference type="Pfam" id="PF00089">
    <property type="entry name" value="Trypsin"/>
    <property type="match status" value="1"/>
</dbReference>
<dbReference type="InterPro" id="IPR013806">
    <property type="entry name" value="Kringle-like"/>
</dbReference>
<dbReference type="InterPro" id="IPR001314">
    <property type="entry name" value="Peptidase_S1A"/>
</dbReference>
<dbReference type="InterPro" id="IPR001881">
    <property type="entry name" value="EGF-like_Ca-bd_dom"/>
</dbReference>
<evidence type="ECO:0000256" key="17">
    <source>
        <dbReference type="SAM" id="MobiDB-lite"/>
    </source>
</evidence>
<feature type="domain" description="Kringle" evidence="20">
    <location>
        <begin position="178"/>
        <end position="257"/>
    </location>
</feature>
<evidence type="ECO:0000256" key="16">
    <source>
        <dbReference type="RuleBase" id="RU363034"/>
    </source>
</evidence>
<evidence type="ECO:0000256" key="12">
    <source>
        <dbReference type="ARBA" id="ARBA00036320"/>
    </source>
</evidence>
<evidence type="ECO:0000256" key="2">
    <source>
        <dbReference type="ARBA" id="ARBA00022525"/>
    </source>
</evidence>
<dbReference type="PANTHER" id="PTHR24264">
    <property type="entry name" value="TRYPSIN-RELATED"/>
    <property type="match status" value="1"/>
</dbReference>
<evidence type="ECO:0000256" key="18">
    <source>
        <dbReference type="SAM" id="SignalP"/>
    </source>
</evidence>
<dbReference type="SMART" id="SM00020">
    <property type="entry name" value="Tryp_SPc"/>
    <property type="match status" value="1"/>
</dbReference>
<dbReference type="FunFam" id="2.10.25.10:FF:000173">
    <property type="entry name" value="Neurogenic locus notch protein 2"/>
    <property type="match status" value="1"/>
</dbReference>
<dbReference type="PROSITE" id="PS00022">
    <property type="entry name" value="EGF_1"/>
    <property type="match status" value="2"/>
</dbReference>
<dbReference type="PANTHER" id="PTHR24264:SF40">
    <property type="entry name" value="HYALURONAN-BINDING PROTEIN 2"/>
    <property type="match status" value="1"/>
</dbReference>
<dbReference type="InterPro" id="IPR009003">
    <property type="entry name" value="Peptidase_S1_PA"/>
</dbReference>
<dbReference type="GO" id="GO:0006508">
    <property type="term" value="P:proteolysis"/>
    <property type="evidence" value="ECO:0007669"/>
    <property type="project" value="UniProtKB-KW"/>
</dbReference>
<evidence type="ECO:0000313" key="23">
    <source>
        <dbReference type="RefSeq" id="XP_031416398.1"/>
    </source>
</evidence>
<dbReference type="PRINTS" id="PR00018">
    <property type="entry name" value="KRINGLE"/>
</dbReference>
<evidence type="ECO:0000256" key="8">
    <source>
        <dbReference type="ARBA" id="ARBA00022801"/>
    </source>
</evidence>
<dbReference type="PROSITE" id="PS00135">
    <property type="entry name" value="TRYPSIN_SER"/>
    <property type="match status" value="1"/>
</dbReference>
<dbReference type="InterPro" id="IPR050127">
    <property type="entry name" value="Serine_Proteases_S1"/>
</dbReference>
<proteinExistence type="predicted"/>
<accession>A0A6P8EK95</accession>
<evidence type="ECO:0000256" key="5">
    <source>
        <dbReference type="ARBA" id="ARBA00022670"/>
    </source>
</evidence>
<dbReference type="OrthoDB" id="9937281at2759"/>
<feature type="disulfide bond" evidence="14">
    <location>
        <begin position="144"/>
        <end position="161"/>
    </location>
</feature>
<evidence type="ECO:0000259" key="21">
    <source>
        <dbReference type="PROSITE" id="PS50240"/>
    </source>
</evidence>
<feature type="domain" description="Peptidase S1" evidence="21">
    <location>
        <begin position="469"/>
        <end position="709"/>
    </location>
</feature>
<feature type="disulfide bond" evidence="14">
    <location>
        <begin position="163"/>
        <end position="172"/>
    </location>
</feature>
<dbReference type="PRINTS" id="PR00722">
    <property type="entry name" value="CHYMOTRYPSIN"/>
</dbReference>
<dbReference type="Gene3D" id="2.40.10.10">
    <property type="entry name" value="Trypsin-like serine proteases"/>
    <property type="match status" value="1"/>
</dbReference>
<feature type="signal peptide" evidence="18">
    <location>
        <begin position="1"/>
        <end position="21"/>
    </location>
</feature>
<evidence type="ECO:0000256" key="9">
    <source>
        <dbReference type="ARBA" id="ARBA00022825"/>
    </source>
</evidence>
<feature type="disulfide bond" evidence="14">
    <location>
        <begin position="85"/>
        <end position="94"/>
    </location>
</feature>
<feature type="domain" description="EGF-like" evidence="19">
    <location>
        <begin position="58"/>
        <end position="95"/>
    </location>
</feature>
<dbReference type="InterPro" id="IPR043504">
    <property type="entry name" value="Peptidase_S1_PA_chymotrypsin"/>
</dbReference>
<dbReference type="Proteomes" id="UP000515152">
    <property type="component" value="Chromosome 23"/>
</dbReference>
<dbReference type="Pfam" id="PF00051">
    <property type="entry name" value="Kringle"/>
    <property type="match status" value="3"/>
</dbReference>
<dbReference type="PROSITE" id="PS50240">
    <property type="entry name" value="TRYPSIN_DOM"/>
    <property type="match status" value="1"/>
</dbReference>
<protein>
    <recommendedName>
        <fullName evidence="13">trypsin</fullName>
        <ecNumber evidence="13">3.4.21.4</ecNumber>
    </recommendedName>
</protein>
<evidence type="ECO:0000259" key="20">
    <source>
        <dbReference type="PROSITE" id="PS50070"/>
    </source>
</evidence>
<evidence type="ECO:0000256" key="15">
    <source>
        <dbReference type="PROSITE-ProRule" id="PRU00121"/>
    </source>
</evidence>
<evidence type="ECO:0000256" key="6">
    <source>
        <dbReference type="ARBA" id="ARBA00022729"/>
    </source>
</evidence>
<dbReference type="EC" id="3.4.21.4" evidence="13"/>
<feature type="disulfide bond" evidence="15">
    <location>
        <begin position="368"/>
        <end position="407"/>
    </location>
</feature>
<evidence type="ECO:0000256" key="1">
    <source>
        <dbReference type="ARBA" id="ARBA00004239"/>
    </source>
</evidence>
<dbReference type="SUPFAM" id="SSF57196">
    <property type="entry name" value="EGF/Laminin"/>
    <property type="match status" value="1"/>
</dbReference>
<evidence type="ECO:0000313" key="22">
    <source>
        <dbReference type="Proteomes" id="UP000515152"/>
    </source>
</evidence>
<dbReference type="InterPro" id="IPR001254">
    <property type="entry name" value="Trypsin_dom"/>
</dbReference>
<keyword evidence="11" id="KW-0325">Glycoprotein</keyword>
<keyword evidence="3 14" id="KW-0245">EGF-like domain</keyword>
<dbReference type="Gene3D" id="2.40.20.10">
    <property type="entry name" value="Plasminogen Kringle 4"/>
    <property type="match status" value="3"/>
</dbReference>
<keyword evidence="22" id="KW-1185">Reference proteome</keyword>
<dbReference type="CDD" id="cd00054">
    <property type="entry name" value="EGF_CA"/>
    <property type="match status" value="2"/>
</dbReference>
<gene>
    <name evidence="23" type="primary">LOC105888863</name>
</gene>
<dbReference type="InterPro" id="IPR038178">
    <property type="entry name" value="Kringle_sf"/>
</dbReference>
<dbReference type="SMART" id="SM00130">
    <property type="entry name" value="KR"/>
    <property type="match status" value="3"/>
</dbReference>
<feature type="compositionally biased region" description="Pro residues" evidence="17">
    <location>
        <begin position="437"/>
        <end position="447"/>
    </location>
</feature>
<dbReference type="SUPFAM" id="SSF50494">
    <property type="entry name" value="Trypsin-like serine proteases"/>
    <property type="match status" value="1"/>
</dbReference>
<reference evidence="23" key="1">
    <citation type="submission" date="2025-08" db="UniProtKB">
        <authorList>
            <consortium name="RefSeq"/>
        </authorList>
    </citation>
    <scope>IDENTIFICATION</scope>
</reference>
<evidence type="ECO:0000256" key="7">
    <source>
        <dbReference type="ARBA" id="ARBA00022737"/>
    </source>
</evidence>
<evidence type="ECO:0000256" key="11">
    <source>
        <dbReference type="ARBA" id="ARBA00023180"/>
    </source>
</evidence>
<keyword evidence="7" id="KW-0677">Repeat</keyword>
<dbReference type="Gene3D" id="2.10.25.10">
    <property type="entry name" value="Laminin"/>
    <property type="match status" value="2"/>
</dbReference>
<dbReference type="PROSITE" id="PS00021">
    <property type="entry name" value="KRINGLE_1"/>
    <property type="match status" value="3"/>
</dbReference>
<evidence type="ECO:0000256" key="3">
    <source>
        <dbReference type="ARBA" id="ARBA00022536"/>
    </source>
</evidence>
<dbReference type="Pfam" id="PF00008">
    <property type="entry name" value="EGF"/>
    <property type="match status" value="2"/>
</dbReference>
<sequence>MDPALMLFVLSLSSLSQPARGGIPDVLTDAVYSYYDYTEEPSVSKDHDLSWLTDLIDETDECGPNRCLNNGVCYNLAAGGYQCSCQRPYSGKHCQIFVNPCKDVMCGWGECVLTQTAPFYECKCKAPYSGQCCRKAAACRPDPCLNGATCKKGRTRNKFECICPTGYSGKFCQVGPKDCFVGDGESYRGFVSETVDKHECLPWNSHLIPGSGGNFNDSVDGLGPHSYCRNPDGESVPWCFIKVNNTLRWEYCDVKECTGPKDCFVGDGESYRGFVSETVDKHECLPWNSHLIPGSGGNSKDSVDGLGPHSYCRNPDGENAPWCFIKVNNKLRWEYCDVKECTGPKDCFVGDGESYRGFVSETVDKHECLPWNSHLIPGSGGNSKDSVDGLGPHSYCRNPDGENAPWCFVKVNNKLRWEYCDVKECTVIRPSHTNPPSRLPTDPPSTKAPPSQEFSQCGKPEPGRMISRIFEGKKAKPAAHPWQVSLQVRPPGSSKAHRHSCGGILIGSCWVLTAAHCINPMEEMQVELGGVTLHKKEDFEQIIAVEKALIHEKYRESPDALHNDVALLKLKGSKGQCARETRFVKTACLPTGPLADSTECSISGWGKTETEHSSSQLLTAKVRLISQQRCTDPDVYGARLDDNMICAGSMQGGIDSCQGDSGGPLVCEKNGTHYVYGVVSWGDSCGVENKPGVYVRVTHFIDWIATKLLTDL</sequence>
<dbReference type="InterPro" id="IPR018056">
    <property type="entry name" value="Kringle_CS"/>
</dbReference>
<dbReference type="GeneID" id="105888863"/>
<dbReference type="PROSITE" id="PS50026">
    <property type="entry name" value="EGF_3"/>
    <property type="match status" value="2"/>
</dbReference>
<feature type="chain" id="PRO_5027937069" description="trypsin" evidence="18">
    <location>
        <begin position="22"/>
        <end position="712"/>
    </location>
</feature>
<feature type="disulfide bond" evidence="15">
    <location>
        <begin position="284"/>
        <end position="323"/>
    </location>
</feature>
<dbReference type="SMART" id="SM00181">
    <property type="entry name" value="EGF"/>
    <property type="match status" value="3"/>
</dbReference>
<dbReference type="GO" id="GO:0005509">
    <property type="term" value="F:calcium ion binding"/>
    <property type="evidence" value="ECO:0007669"/>
    <property type="project" value="InterPro"/>
</dbReference>
<dbReference type="PROSITE" id="PS00134">
    <property type="entry name" value="TRYPSIN_HIS"/>
    <property type="match status" value="1"/>
</dbReference>
<evidence type="ECO:0000256" key="4">
    <source>
        <dbReference type="ARBA" id="ARBA00022572"/>
    </source>
</evidence>
<dbReference type="KEGG" id="char:105888863"/>
<evidence type="ECO:0000259" key="19">
    <source>
        <dbReference type="PROSITE" id="PS50026"/>
    </source>
</evidence>
<keyword evidence="2" id="KW-0964">Secreted</keyword>
<organism evidence="22 23">
    <name type="scientific">Clupea harengus</name>
    <name type="common">Atlantic herring</name>
    <dbReference type="NCBI Taxonomy" id="7950"/>
    <lineage>
        <taxon>Eukaryota</taxon>
        <taxon>Metazoa</taxon>
        <taxon>Chordata</taxon>
        <taxon>Craniata</taxon>
        <taxon>Vertebrata</taxon>
        <taxon>Euteleostomi</taxon>
        <taxon>Actinopterygii</taxon>
        <taxon>Neopterygii</taxon>
        <taxon>Teleostei</taxon>
        <taxon>Clupei</taxon>
        <taxon>Clupeiformes</taxon>
        <taxon>Clupeoidei</taxon>
        <taxon>Clupeidae</taxon>
        <taxon>Clupea</taxon>
    </lineage>
</organism>
<dbReference type="InterPro" id="IPR033116">
    <property type="entry name" value="TRYPSIN_SER"/>
</dbReference>
<dbReference type="SMART" id="SM00179">
    <property type="entry name" value="EGF_CA"/>
    <property type="match status" value="2"/>
</dbReference>
<keyword evidence="10 14" id="KW-1015">Disulfide bond</keyword>
<feature type="domain" description="Kringle" evidence="20">
    <location>
        <begin position="346"/>
        <end position="425"/>
    </location>
</feature>
<keyword evidence="8 16" id="KW-0378">Hydrolase</keyword>
<comment type="catalytic activity">
    <reaction evidence="12">
        <text>Preferential cleavage: Arg-|-Xaa, Lys-|-Xaa.</text>
        <dbReference type="EC" id="3.4.21.4"/>
    </reaction>
</comment>
<dbReference type="FunFam" id="2.40.10.10:FF:000069">
    <property type="entry name" value="Hyaluronan-binding protein 2"/>
    <property type="match status" value="1"/>
</dbReference>
<dbReference type="InterPro" id="IPR018114">
    <property type="entry name" value="TRYPSIN_HIS"/>
</dbReference>
<keyword evidence="6 18" id="KW-0732">Signal</keyword>
<feature type="disulfide bond" evidence="15">
    <location>
        <begin position="200"/>
        <end position="239"/>
    </location>
</feature>
<evidence type="ECO:0000256" key="13">
    <source>
        <dbReference type="ARBA" id="ARBA00038868"/>
    </source>
</evidence>